<dbReference type="InterPro" id="IPR000772">
    <property type="entry name" value="Ricin_B_lectin"/>
</dbReference>
<dbReference type="PROSITE" id="PS50231">
    <property type="entry name" value="RICIN_B_LECTIN"/>
    <property type="match status" value="1"/>
</dbReference>
<protein>
    <submittedName>
        <fullName evidence="3">RICIN domain-containing protein</fullName>
    </submittedName>
</protein>
<dbReference type="RefSeq" id="WP_209210177.1">
    <property type="nucleotide sequence ID" value="NZ_JAFFZM010000004.1"/>
</dbReference>
<dbReference type="Pfam" id="PF00652">
    <property type="entry name" value="Ricin_B_lectin"/>
    <property type="match status" value="1"/>
</dbReference>
<evidence type="ECO:0000313" key="4">
    <source>
        <dbReference type="Proteomes" id="UP000721954"/>
    </source>
</evidence>
<evidence type="ECO:0000259" key="2">
    <source>
        <dbReference type="SMART" id="SM00458"/>
    </source>
</evidence>
<feature type="domain" description="Ricin B lectin" evidence="2">
    <location>
        <begin position="40"/>
        <end position="178"/>
    </location>
</feature>
<dbReference type="GeneID" id="96258749"/>
<gene>
    <name evidence="3" type="ORF">JW613_09035</name>
</gene>
<feature type="chain" id="PRO_5046659909" evidence="1">
    <location>
        <begin position="30"/>
        <end position="182"/>
    </location>
</feature>
<name>A0ABS3XSR1_9ACTN</name>
<dbReference type="SUPFAM" id="SSF50370">
    <property type="entry name" value="Ricin B-like lectins"/>
    <property type="match status" value="1"/>
</dbReference>
<keyword evidence="4" id="KW-1185">Reference proteome</keyword>
<dbReference type="InterPro" id="IPR035992">
    <property type="entry name" value="Ricin_B-like_lectins"/>
</dbReference>
<dbReference type="CDD" id="cd00161">
    <property type="entry name" value="beta-trefoil_Ricin-like"/>
    <property type="match status" value="1"/>
</dbReference>
<dbReference type="Proteomes" id="UP000721954">
    <property type="component" value="Unassembled WGS sequence"/>
</dbReference>
<keyword evidence="1" id="KW-0732">Signal</keyword>
<sequence length="182" mass="20150">MPTVRRTLISATALLGLALTGMATTNATAAGSAEQAQPDQTVIIHSAKNPRLVLDVKDNSTQDGAPIILYNRHGGANQRFEVLPVQGDWFQLRSVRSGKCLVNGYHSVANGHQLRQYGCNRNYEDQLWARVPVDNSNRFTLVNKYSGKCADQTTDGRSLTNVIQWTCHGLPHQQWTFETTAR</sequence>
<dbReference type="EMBL" id="JAFFZM010000004">
    <property type="protein sequence ID" value="MBO8198449.1"/>
    <property type="molecule type" value="Genomic_DNA"/>
</dbReference>
<proteinExistence type="predicted"/>
<evidence type="ECO:0000256" key="1">
    <source>
        <dbReference type="SAM" id="SignalP"/>
    </source>
</evidence>
<organism evidence="3 4">
    <name type="scientific">Streptomyces smyrnaeus</name>
    <dbReference type="NCBI Taxonomy" id="1387713"/>
    <lineage>
        <taxon>Bacteria</taxon>
        <taxon>Bacillati</taxon>
        <taxon>Actinomycetota</taxon>
        <taxon>Actinomycetes</taxon>
        <taxon>Kitasatosporales</taxon>
        <taxon>Streptomycetaceae</taxon>
        <taxon>Streptomyces</taxon>
    </lineage>
</organism>
<comment type="caution">
    <text evidence="3">The sequence shown here is derived from an EMBL/GenBank/DDBJ whole genome shotgun (WGS) entry which is preliminary data.</text>
</comment>
<evidence type="ECO:0000313" key="3">
    <source>
        <dbReference type="EMBL" id="MBO8198449.1"/>
    </source>
</evidence>
<feature type="signal peptide" evidence="1">
    <location>
        <begin position="1"/>
        <end position="29"/>
    </location>
</feature>
<accession>A0ABS3XSR1</accession>
<dbReference type="SMART" id="SM00458">
    <property type="entry name" value="RICIN"/>
    <property type="match status" value="1"/>
</dbReference>
<reference evidence="3 4" key="1">
    <citation type="submission" date="2021-02" db="EMBL/GenBank/DDBJ databases">
        <title>Streptomyces spirodelae sp. nov., isolated from duckweed.</title>
        <authorList>
            <person name="Saimee Y."/>
            <person name="Duangmal K."/>
        </authorList>
    </citation>
    <scope>NUCLEOTIDE SEQUENCE [LARGE SCALE GENOMIC DNA]</scope>
    <source>
        <strain evidence="3 4">DSM 42105</strain>
    </source>
</reference>
<dbReference type="Gene3D" id="2.80.10.50">
    <property type="match status" value="2"/>
</dbReference>